<dbReference type="RefSeq" id="WP_381490722.1">
    <property type="nucleotide sequence ID" value="NZ_JBHTIK010000005.1"/>
</dbReference>
<reference evidence="2" key="1">
    <citation type="journal article" date="2019" name="Int. J. Syst. Evol. Microbiol.">
        <title>The Global Catalogue of Microorganisms (GCM) 10K type strain sequencing project: providing services to taxonomists for standard genome sequencing and annotation.</title>
        <authorList>
            <consortium name="The Broad Institute Genomics Platform"/>
            <consortium name="The Broad Institute Genome Sequencing Center for Infectious Disease"/>
            <person name="Wu L."/>
            <person name="Ma J."/>
        </authorList>
    </citation>
    <scope>NUCLEOTIDE SEQUENCE [LARGE SCALE GENOMIC DNA]</scope>
    <source>
        <strain evidence="2">CCUG 52537</strain>
    </source>
</reference>
<proteinExistence type="predicted"/>
<evidence type="ECO:0000313" key="2">
    <source>
        <dbReference type="Proteomes" id="UP001597124"/>
    </source>
</evidence>
<accession>A0ABW3C516</accession>
<dbReference type="Proteomes" id="UP001597124">
    <property type="component" value="Unassembled WGS sequence"/>
</dbReference>
<dbReference type="InterPro" id="IPR050772">
    <property type="entry name" value="Hydratase-Decarb/MhpD_sf"/>
</dbReference>
<comment type="caution">
    <text evidence="1">The sequence shown here is derived from an EMBL/GenBank/DDBJ whole genome shotgun (WGS) entry which is preliminary data.</text>
</comment>
<organism evidence="1 2">
    <name type="scientific">Sphingosinicella xenopeptidilytica</name>
    <dbReference type="NCBI Taxonomy" id="364098"/>
    <lineage>
        <taxon>Bacteria</taxon>
        <taxon>Pseudomonadati</taxon>
        <taxon>Pseudomonadota</taxon>
        <taxon>Alphaproteobacteria</taxon>
        <taxon>Sphingomonadales</taxon>
        <taxon>Sphingosinicellaceae</taxon>
        <taxon>Sphingosinicella</taxon>
    </lineage>
</organism>
<dbReference type="SUPFAM" id="SSF56529">
    <property type="entry name" value="FAH"/>
    <property type="match status" value="1"/>
</dbReference>
<gene>
    <name evidence="1" type="ORF">ACFQ00_11665</name>
</gene>
<evidence type="ECO:0008006" key="3">
    <source>
        <dbReference type="Google" id="ProtNLM"/>
    </source>
</evidence>
<dbReference type="PANTHER" id="PTHR30143:SF0">
    <property type="entry name" value="2-KETO-4-PENTENOATE HYDRATASE"/>
    <property type="match status" value="1"/>
</dbReference>
<name>A0ABW3C516_SPHXN</name>
<evidence type="ECO:0000313" key="1">
    <source>
        <dbReference type="EMBL" id="MFD0848985.1"/>
    </source>
</evidence>
<protein>
    <recommendedName>
        <fullName evidence="3">2-keto-4-pentenoate hydratase</fullName>
    </recommendedName>
</protein>
<sequence length="255" mass="27889">MENSQAVEAANLIASLYRGELSLERLPESCRPQSIADAQQILNELAGSLGRPVQGYKCYFPFKATQPNLFAPIFNILPSGAAITPEVANLHLIEPEILFRAERDLPPRDEPYSYEEVASAFVAVPAFEFLATRFSGDFTSLLGQKDPQIYADNTLSGGFVVGQANPNWRALDFLRMRIVTTFGGKVVSDETGGHPVKDPFILIYVGVNLLRSLQGVKKNQVLATLSPTGLLTAEKGVEIVAEFEGFGRVETSYAF</sequence>
<dbReference type="EMBL" id="JBHTIK010000005">
    <property type="protein sequence ID" value="MFD0848985.1"/>
    <property type="molecule type" value="Genomic_DNA"/>
</dbReference>
<dbReference type="InterPro" id="IPR036663">
    <property type="entry name" value="Fumarylacetoacetase_C_sf"/>
</dbReference>
<dbReference type="Gene3D" id="3.90.850.10">
    <property type="entry name" value="Fumarylacetoacetase-like, C-terminal domain"/>
    <property type="match status" value="1"/>
</dbReference>
<dbReference type="PANTHER" id="PTHR30143">
    <property type="entry name" value="ACID HYDRATASE"/>
    <property type="match status" value="1"/>
</dbReference>
<keyword evidence="2" id="KW-1185">Reference proteome</keyword>